<evidence type="ECO:0000313" key="1">
    <source>
        <dbReference type="EMBL" id="QBK89822.1"/>
    </source>
</evidence>
<dbReference type="EMBL" id="MK500442">
    <property type="protein sequence ID" value="QBK89822.1"/>
    <property type="molecule type" value="Genomic_DNA"/>
</dbReference>
<protein>
    <submittedName>
        <fullName evidence="1">Uncharacterized protein</fullName>
    </submittedName>
</protein>
<reference evidence="1" key="1">
    <citation type="journal article" date="2019" name="MBio">
        <title>Virus Genomes from Deep Sea Sediments Expand the Ocean Megavirome and Support Independent Origins of Viral Gigantism.</title>
        <authorList>
            <person name="Backstrom D."/>
            <person name="Yutin N."/>
            <person name="Jorgensen S.L."/>
            <person name="Dharamshi J."/>
            <person name="Homa F."/>
            <person name="Zaremba-Niedwiedzka K."/>
            <person name="Spang A."/>
            <person name="Wolf Y.I."/>
            <person name="Koonin E.V."/>
            <person name="Ettema T.J."/>
        </authorList>
    </citation>
    <scope>NUCLEOTIDE SEQUENCE</scope>
</reference>
<proteinExistence type="predicted"/>
<name>A0A481Z266_9VIRU</name>
<organism evidence="1">
    <name type="scientific">Pithovirus LCPAC101</name>
    <dbReference type="NCBI Taxonomy" id="2506586"/>
    <lineage>
        <taxon>Viruses</taxon>
        <taxon>Pithoviruses</taxon>
    </lineage>
</organism>
<sequence>MEKLMYEKFSNYKGDKCVLKGDKCVSKLDKDAIPVVDLGLSKELSDYLEDKFFTKLDKDTIVVLGVDERKKSKYEIDIDLIYRLTGHTNIKQIKSIYKQKKNVDESVKYIMCDLPADMYMHIYKKTMKL</sequence>
<accession>A0A481Z266</accession>
<gene>
    <name evidence="1" type="ORF">LCPAC101_01050</name>
</gene>